<name>A0ABT0U2I6_9BACT</name>
<evidence type="ECO:0000256" key="1">
    <source>
        <dbReference type="SAM" id="MobiDB-lite"/>
    </source>
</evidence>
<sequence length="77" mass="8385">MEPEPLDETGTLVESSLRESLPESDVLVDRESDPDPLPLSDSDALVLPESDPLPDAEPLWLPLPEALSEYDSEALAE</sequence>
<dbReference type="EMBL" id="JAMQBK010000024">
    <property type="protein sequence ID" value="MCM2370780.1"/>
    <property type="molecule type" value="Genomic_DNA"/>
</dbReference>
<keyword evidence="3" id="KW-1185">Reference proteome</keyword>
<accession>A0ABT0U2I6</accession>
<feature type="compositionally biased region" description="Basic and acidic residues" evidence="1">
    <location>
        <begin position="16"/>
        <end position="33"/>
    </location>
</feature>
<proteinExistence type="predicted"/>
<evidence type="ECO:0000313" key="3">
    <source>
        <dbReference type="Proteomes" id="UP001202961"/>
    </source>
</evidence>
<feature type="region of interest" description="Disordered" evidence="1">
    <location>
        <begin position="1"/>
        <end position="60"/>
    </location>
</feature>
<evidence type="ECO:0000313" key="2">
    <source>
        <dbReference type="EMBL" id="MCM2370780.1"/>
    </source>
</evidence>
<feature type="compositionally biased region" description="Low complexity" evidence="1">
    <location>
        <begin position="38"/>
        <end position="48"/>
    </location>
</feature>
<organism evidence="2 3">
    <name type="scientific">Aporhodopirellula aestuarii</name>
    <dbReference type="NCBI Taxonomy" id="2950107"/>
    <lineage>
        <taxon>Bacteria</taxon>
        <taxon>Pseudomonadati</taxon>
        <taxon>Planctomycetota</taxon>
        <taxon>Planctomycetia</taxon>
        <taxon>Pirellulales</taxon>
        <taxon>Pirellulaceae</taxon>
        <taxon>Aporhodopirellula</taxon>
    </lineage>
</organism>
<dbReference type="RefSeq" id="WP_250928439.1">
    <property type="nucleotide sequence ID" value="NZ_JAMQBK010000024.1"/>
</dbReference>
<protein>
    <submittedName>
        <fullName evidence="2">Uncharacterized protein</fullName>
    </submittedName>
</protein>
<reference evidence="2 3" key="1">
    <citation type="journal article" date="2022" name="Syst. Appl. Microbiol.">
        <title>Rhodopirellula aestuarii sp. nov., a novel member of the genus Rhodopirellula isolated from brackish sediments collected in the Tagus River estuary, Portugal.</title>
        <authorList>
            <person name="Vitorino I.R."/>
            <person name="Klimek D."/>
            <person name="Calusinska M."/>
            <person name="Lobo-da-Cunha A."/>
            <person name="Vasconcelos V."/>
            <person name="Lage O.M."/>
        </authorList>
    </citation>
    <scope>NUCLEOTIDE SEQUENCE [LARGE SCALE GENOMIC DNA]</scope>
    <source>
        <strain evidence="2 3">ICT_H3.1</strain>
    </source>
</reference>
<dbReference type="Proteomes" id="UP001202961">
    <property type="component" value="Unassembled WGS sequence"/>
</dbReference>
<comment type="caution">
    <text evidence="2">The sequence shown here is derived from an EMBL/GenBank/DDBJ whole genome shotgun (WGS) entry which is preliminary data.</text>
</comment>
<gene>
    <name evidence="2" type="ORF">NB063_09190</name>
</gene>